<organism evidence="13 14">
    <name type="scientific">Bathycoccus prasinos</name>
    <dbReference type="NCBI Taxonomy" id="41875"/>
    <lineage>
        <taxon>Eukaryota</taxon>
        <taxon>Viridiplantae</taxon>
        <taxon>Chlorophyta</taxon>
        <taxon>Mamiellophyceae</taxon>
        <taxon>Mamiellales</taxon>
        <taxon>Bathycoccaceae</taxon>
        <taxon>Bathycoccus</taxon>
    </lineage>
</organism>
<dbReference type="eggNOG" id="KOG3721">
    <property type="taxonomic scope" value="Eukaryota"/>
</dbReference>
<evidence type="ECO:0000256" key="9">
    <source>
        <dbReference type="PIRSR" id="PIRSR640255-2"/>
    </source>
</evidence>
<evidence type="ECO:0000256" key="7">
    <source>
        <dbReference type="ARBA" id="ARBA00022842"/>
    </source>
</evidence>
<evidence type="ECO:0000256" key="8">
    <source>
        <dbReference type="PIRSR" id="PIRSR640255-1"/>
    </source>
</evidence>
<feature type="compositionally biased region" description="Polar residues" evidence="10">
    <location>
        <begin position="326"/>
        <end position="343"/>
    </location>
</feature>
<dbReference type="PANTHER" id="PTHR13966:SF5">
    <property type="entry name" value="ENDONUCLEASE G, MITOCHONDRIAL"/>
    <property type="match status" value="1"/>
</dbReference>
<evidence type="ECO:0000256" key="5">
    <source>
        <dbReference type="ARBA" id="ARBA00022759"/>
    </source>
</evidence>
<keyword evidence="5" id="KW-0255">Endonuclease</keyword>
<dbReference type="STRING" id="41875.K8EA66"/>
<accession>K8EA66</accession>
<dbReference type="InterPro" id="IPR020821">
    <property type="entry name" value="ENPP1-3/EXOG-like_nuc-like"/>
</dbReference>
<comment type="similarity">
    <text evidence="2">Belongs to the DNA/RNA non-specific endonuclease family.</text>
</comment>
<dbReference type="Gene3D" id="3.40.570.10">
    <property type="entry name" value="Extracellular Endonuclease, subunit A"/>
    <property type="match status" value="2"/>
</dbReference>
<protein>
    <submittedName>
        <fullName evidence="13">Mitochondrial nuclease</fullName>
    </submittedName>
</protein>
<evidence type="ECO:0000256" key="4">
    <source>
        <dbReference type="ARBA" id="ARBA00022723"/>
    </source>
</evidence>
<dbReference type="SUPFAM" id="SSF54060">
    <property type="entry name" value="His-Me finger endonucleases"/>
    <property type="match status" value="2"/>
</dbReference>
<feature type="active site" description="Proton acceptor" evidence="8">
    <location>
        <position position="239"/>
    </location>
</feature>
<feature type="region of interest" description="Disordered" evidence="10">
    <location>
        <begin position="314"/>
        <end position="413"/>
    </location>
</feature>
<dbReference type="OrthoDB" id="5418055at2759"/>
<dbReference type="InterPro" id="IPR044925">
    <property type="entry name" value="His-Me_finger_sf"/>
</dbReference>
<dbReference type="EMBL" id="FO082278">
    <property type="protein sequence ID" value="CCO14616.1"/>
    <property type="molecule type" value="Genomic_DNA"/>
</dbReference>
<evidence type="ECO:0000259" key="12">
    <source>
        <dbReference type="SMART" id="SM00892"/>
    </source>
</evidence>
<evidence type="ECO:0000256" key="10">
    <source>
        <dbReference type="SAM" id="MobiDB-lite"/>
    </source>
</evidence>
<evidence type="ECO:0000313" key="14">
    <source>
        <dbReference type="Proteomes" id="UP000198341"/>
    </source>
</evidence>
<keyword evidence="14" id="KW-1185">Reference proteome</keyword>
<dbReference type="GO" id="GO:0000014">
    <property type="term" value="F:single-stranded DNA endodeoxyribonuclease activity"/>
    <property type="evidence" value="ECO:0007669"/>
    <property type="project" value="TreeGrafter"/>
</dbReference>
<sequence length="622" mass="68557">MSSSSLSSFFFFFRGGGGGGGPNNKNIFKNSTTGGRSSFNNSRSFGKTISTTRVGRGRLHFSSSSSGSSSGGFGGDAKIPTFLAGATLGAFIGGFASLFVSELHQVDDYLEHANDSDFDGTSASSMILGEKRDEASSGSSLKRHPCARYGFPRDVTESIGARLFGNAFVAQYDGRTRNPRWTLEVMDRESLMYPDEIGDFGSSAASRKKSPSFSEDEGVPKTFRAKLNDFRNSGFDRGHLAAAGNFVRKQEEKDATFTLANVSPQVGNGFNRDYWARFESFIRNWTREEKHRKAKVFVVTGPLFLPTPVVEQQKQEQQHGVEEVVNSRSTASALEPQTMQQSKMAIALDDASLQQQQNHQEKNTATNDTKENHEHSVTNAIVASQQPSSNTIQQKQQQQQNKVRPIDPDEEKRKKAVKWEMRYPLIGEAPELVAVPTHFFKVILVDEHANDPEKDVTLLGDVVDYNAPPKSAKVAAFVLPNAYIDPNTPLSNFAVPLESLEAVSGLTFFPKATNDLQTRDDIDRSERQFLQGRLGDALKQNSNNNNKNTTKRLGGLSDEEHIKILLTDSTSSKERRESGFRESRERAGPLGKKQPEKATHLCDEGIGCVLPPPWSPSAEVKK</sequence>
<dbReference type="SMART" id="SM00477">
    <property type="entry name" value="NUC"/>
    <property type="match status" value="1"/>
</dbReference>
<feature type="compositionally biased region" description="Basic and acidic residues" evidence="10">
    <location>
        <begin position="404"/>
        <end position="413"/>
    </location>
</feature>
<dbReference type="GeneID" id="19018015"/>
<dbReference type="InterPro" id="IPR018524">
    <property type="entry name" value="DNA/RNA_endonuclease_AS"/>
</dbReference>
<dbReference type="PANTHER" id="PTHR13966">
    <property type="entry name" value="ENDONUCLEASE RELATED"/>
    <property type="match status" value="1"/>
</dbReference>
<name>K8EA66_9CHLO</name>
<feature type="compositionally biased region" description="Low complexity" evidence="10">
    <location>
        <begin position="385"/>
        <end position="402"/>
    </location>
</feature>
<evidence type="ECO:0000256" key="1">
    <source>
        <dbReference type="ARBA" id="ARBA00001946"/>
    </source>
</evidence>
<dbReference type="InterPro" id="IPR044929">
    <property type="entry name" value="DNA/RNA_non-sp_Endonuclease_sf"/>
</dbReference>
<keyword evidence="3" id="KW-0540">Nuclease</keyword>
<keyword evidence="6" id="KW-0378">Hydrolase</keyword>
<dbReference type="PROSITE" id="PS01070">
    <property type="entry name" value="NUCLEASE_NON_SPEC"/>
    <property type="match status" value="1"/>
</dbReference>
<keyword evidence="7" id="KW-0460">Magnesium</keyword>
<feature type="region of interest" description="Disordered" evidence="10">
    <location>
        <begin position="23"/>
        <end position="47"/>
    </location>
</feature>
<evidence type="ECO:0000259" key="11">
    <source>
        <dbReference type="SMART" id="SM00477"/>
    </source>
</evidence>
<dbReference type="Proteomes" id="UP000198341">
    <property type="component" value="Chromosome 1"/>
</dbReference>
<comment type="cofactor">
    <cofactor evidence="1">
        <name>Mg(2+)</name>
        <dbReference type="ChEBI" id="CHEBI:18420"/>
    </cofactor>
</comment>
<keyword evidence="4 9" id="KW-0479">Metal-binding</keyword>
<dbReference type="AlphaFoldDB" id="K8EA66"/>
<proteinExistence type="inferred from homology"/>
<reference evidence="13 14" key="1">
    <citation type="submission" date="2011-10" db="EMBL/GenBank/DDBJ databases">
        <authorList>
            <person name="Genoscope - CEA"/>
        </authorList>
    </citation>
    <scope>NUCLEOTIDE SEQUENCE [LARGE SCALE GENOMIC DNA]</scope>
    <source>
        <strain evidence="13 14">RCC 1105</strain>
    </source>
</reference>
<dbReference type="Pfam" id="PF01223">
    <property type="entry name" value="Endonuclease_NS"/>
    <property type="match status" value="2"/>
</dbReference>
<dbReference type="GO" id="GO:0003676">
    <property type="term" value="F:nucleic acid binding"/>
    <property type="evidence" value="ECO:0007669"/>
    <property type="project" value="InterPro"/>
</dbReference>
<feature type="compositionally biased region" description="Polar residues" evidence="10">
    <location>
        <begin position="352"/>
        <end position="367"/>
    </location>
</feature>
<feature type="domain" description="ENPP1-3/EXOG-like endonuclease/phosphodiesterase" evidence="11">
    <location>
        <begin position="165"/>
        <end position="515"/>
    </location>
</feature>
<dbReference type="SMART" id="SM00892">
    <property type="entry name" value="Endonuclease_NS"/>
    <property type="match status" value="1"/>
</dbReference>
<dbReference type="KEGG" id="bpg:Bathy01g02800"/>
<dbReference type="GO" id="GO:0005743">
    <property type="term" value="C:mitochondrial inner membrane"/>
    <property type="evidence" value="ECO:0007669"/>
    <property type="project" value="TreeGrafter"/>
</dbReference>
<dbReference type="InterPro" id="IPR001604">
    <property type="entry name" value="Endo_G_ENPP1-like_dom"/>
</dbReference>
<feature type="compositionally biased region" description="Basic and acidic residues" evidence="10">
    <location>
        <begin position="571"/>
        <end position="599"/>
    </location>
</feature>
<dbReference type="RefSeq" id="XP_007515737.1">
    <property type="nucleotide sequence ID" value="XM_007515675.1"/>
</dbReference>
<feature type="binding site" evidence="9">
    <location>
        <position position="271"/>
    </location>
    <ligand>
        <name>Mg(2+)</name>
        <dbReference type="ChEBI" id="CHEBI:18420"/>
        <note>catalytic</note>
    </ligand>
</feature>
<dbReference type="GO" id="GO:0005634">
    <property type="term" value="C:nucleus"/>
    <property type="evidence" value="ECO:0007669"/>
    <property type="project" value="TreeGrafter"/>
</dbReference>
<evidence type="ECO:0000256" key="3">
    <source>
        <dbReference type="ARBA" id="ARBA00022722"/>
    </source>
</evidence>
<dbReference type="GO" id="GO:0004521">
    <property type="term" value="F:RNA endonuclease activity"/>
    <property type="evidence" value="ECO:0007669"/>
    <property type="project" value="TreeGrafter"/>
</dbReference>
<evidence type="ECO:0000256" key="6">
    <source>
        <dbReference type="ARBA" id="ARBA00022801"/>
    </source>
</evidence>
<dbReference type="GO" id="GO:0046872">
    <property type="term" value="F:metal ion binding"/>
    <property type="evidence" value="ECO:0007669"/>
    <property type="project" value="UniProtKB-KW"/>
</dbReference>
<dbReference type="InterPro" id="IPR040255">
    <property type="entry name" value="Non-specific_endonuclease"/>
</dbReference>
<evidence type="ECO:0000313" key="13">
    <source>
        <dbReference type="EMBL" id="CCO14616.1"/>
    </source>
</evidence>
<evidence type="ECO:0000256" key="2">
    <source>
        <dbReference type="ARBA" id="ARBA00010052"/>
    </source>
</evidence>
<gene>
    <name evidence="13" type="ORF">Bathy01g02800</name>
</gene>
<feature type="domain" description="DNA/RNA non-specific endonuclease/pyrophosphatase/phosphodiesterase" evidence="12">
    <location>
        <begin position="164"/>
        <end position="515"/>
    </location>
</feature>
<feature type="region of interest" description="Disordered" evidence="10">
    <location>
        <begin position="534"/>
        <end position="599"/>
    </location>
</feature>